<dbReference type="GO" id="GO:0005886">
    <property type="term" value="C:plasma membrane"/>
    <property type="evidence" value="ECO:0007669"/>
    <property type="project" value="UniProtKB-SubCell"/>
</dbReference>
<dbReference type="SUPFAM" id="SSF82689">
    <property type="entry name" value="Mechanosensitive channel protein MscS (YggB), C-terminal domain"/>
    <property type="match status" value="1"/>
</dbReference>
<dbReference type="KEGG" id="aal:EP13_02650"/>
<proteinExistence type="inferred from homology"/>
<feature type="domain" description="Mechanosensitive ion channel MscS" evidence="8">
    <location>
        <begin position="102"/>
        <end position="163"/>
    </location>
</feature>
<keyword evidence="6" id="KW-0997">Cell inner membrane</keyword>
<accession>A0A075NW13</accession>
<dbReference type="InterPro" id="IPR023408">
    <property type="entry name" value="MscS_beta-dom_sf"/>
</dbReference>
<dbReference type="Gene3D" id="2.30.30.60">
    <property type="match status" value="1"/>
</dbReference>
<evidence type="ECO:0000256" key="3">
    <source>
        <dbReference type="ARBA" id="ARBA00022692"/>
    </source>
</evidence>
<reference evidence="9 10" key="1">
    <citation type="submission" date="2014-06" db="EMBL/GenBank/DDBJ databases">
        <title>Genomes of Alteromonas australica, a world apart.</title>
        <authorList>
            <person name="Gonzaga A."/>
            <person name="Lopez-Perez M."/>
            <person name="Rodriguez-Valera F."/>
        </authorList>
    </citation>
    <scope>NUCLEOTIDE SEQUENCE [LARGE SCALE GENOMIC DNA]</scope>
    <source>
        <strain evidence="9 10">H 17</strain>
    </source>
</reference>
<comment type="function">
    <text evidence="6">Mechanosensitive channel that participates in the regulation of osmotic pressure changes within the cell, opening in response to stretch forces in the membrane lipid bilayer, without the need for other proteins. Contributes to normal resistance to hypoosmotic shock. Forms an ion channel of 1.0 nanosiemens conductance with a slight preference for anions.</text>
</comment>
<evidence type="ECO:0000256" key="6">
    <source>
        <dbReference type="RuleBase" id="RU369025"/>
    </source>
</evidence>
<keyword evidence="3 6" id="KW-0812">Transmembrane</keyword>
<evidence type="ECO:0000259" key="8">
    <source>
        <dbReference type="Pfam" id="PF00924"/>
    </source>
</evidence>
<organism evidence="9 10">
    <name type="scientific">Alteromonas australica</name>
    <dbReference type="NCBI Taxonomy" id="589873"/>
    <lineage>
        <taxon>Bacteria</taxon>
        <taxon>Pseudomonadati</taxon>
        <taxon>Pseudomonadota</taxon>
        <taxon>Gammaproteobacteria</taxon>
        <taxon>Alteromonadales</taxon>
        <taxon>Alteromonadaceae</taxon>
        <taxon>Alteromonas/Salinimonas group</taxon>
        <taxon>Alteromonas</taxon>
    </lineage>
</organism>
<evidence type="ECO:0000256" key="4">
    <source>
        <dbReference type="ARBA" id="ARBA00022989"/>
    </source>
</evidence>
<feature type="transmembrane region" description="Helical" evidence="6">
    <location>
        <begin position="52"/>
        <end position="71"/>
    </location>
</feature>
<keyword evidence="6" id="KW-0813">Transport</keyword>
<evidence type="ECO:0000313" key="10">
    <source>
        <dbReference type="Proteomes" id="UP000056090"/>
    </source>
</evidence>
<dbReference type="InterPro" id="IPR006685">
    <property type="entry name" value="MscS_channel_2nd"/>
</dbReference>
<dbReference type="InterPro" id="IPR010920">
    <property type="entry name" value="LSM_dom_sf"/>
</dbReference>
<dbReference type="AlphaFoldDB" id="A0A075NW13"/>
<dbReference type="PANTHER" id="PTHR30221">
    <property type="entry name" value="SMALL-CONDUCTANCE MECHANOSENSITIVE CHANNEL"/>
    <property type="match status" value="1"/>
</dbReference>
<protein>
    <recommendedName>
        <fullName evidence="6">Small-conductance mechanosensitive channel</fullName>
    </recommendedName>
</protein>
<keyword evidence="6" id="KW-0406">Ion transport</keyword>
<dbReference type="Pfam" id="PF00924">
    <property type="entry name" value="MS_channel_2nd"/>
    <property type="match status" value="1"/>
</dbReference>
<evidence type="ECO:0000313" key="9">
    <source>
        <dbReference type="EMBL" id="AIF97678.1"/>
    </source>
</evidence>
<keyword evidence="2" id="KW-1003">Cell membrane</keyword>
<keyword evidence="6" id="KW-0407">Ion channel</keyword>
<comment type="subcellular location">
    <subcellularLocation>
        <location evidence="6">Cell inner membrane</location>
        <topology evidence="6">Multi-pass membrane protein</topology>
    </subcellularLocation>
    <subcellularLocation>
        <location evidence="1">Cell membrane</location>
        <topology evidence="1">Multi-pass membrane protein</topology>
    </subcellularLocation>
</comment>
<comment type="similarity">
    <text evidence="6">Belongs to the MscS (TC 1.A.23) family.</text>
</comment>
<keyword evidence="5 6" id="KW-0472">Membrane</keyword>
<evidence type="ECO:0000256" key="2">
    <source>
        <dbReference type="ARBA" id="ARBA00022475"/>
    </source>
</evidence>
<sequence length="352" mass="38213">MRVAKLFMDTMFHGITPFFPLLASLTLVIVILAGLHFFLLAKPVHLTQQQKLPRQLSMLVLTLIGLVVIAMSLPVSESTRNQVIALIGVLASGVIAFSSTTMVGNLMAGLVLRVNKPFKVGDFIRVEQFSGRVAEMGLLDTEIQTDTRELVALSNTFMVNTPITVTRGSGAVISVDLSLGYELHHSFVEKHLLTAAANAGLDEAFVQVTSLGDFSVSYRVAGLLTDVKSMLSARSRLHKAVLDSLHHAGIEIVSPSFMNQRVQPVGSTMIPQMSTPDKGAVDDQESSPEAIVYDKAEQAAEQEKSKAQLQEQIAECDAQLAMAEGENKKRLKEKKMALERQLEGVMTTAPPS</sequence>
<dbReference type="PANTHER" id="PTHR30221:SF18">
    <property type="entry name" value="SLL0590 PROTEIN"/>
    <property type="match status" value="1"/>
</dbReference>
<comment type="caution">
    <text evidence="6">Lacks conserved residue(s) required for the propagation of feature annotation.</text>
</comment>
<feature type="transmembrane region" description="Helical" evidence="6">
    <location>
        <begin position="83"/>
        <end position="112"/>
    </location>
</feature>
<dbReference type="SUPFAM" id="SSF50182">
    <property type="entry name" value="Sm-like ribonucleoproteins"/>
    <property type="match status" value="1"/>
</dbReference>
<keyword evidence="7" id="KW-0175">Coiled coil</keyword>
<dbReference type="InterPro" id="IPR045275">
    <property type="entry name" value="MscS_archaea/bacteria_type"/>
</dbReference>
<keyword evidence="4 6" id="KW-1133">Transmembrane helix</keyword>
<gene>
    <name evidence="9" type="ORF">EP13_02650</name>
</gene>
<dbReference type="InterPro" id="IPR011066">
    <property type="entry name" value="MscS_channel_C_sf"/>
</dbReference>
<feature type="coiled-coil region" evidence="7">
    <location>
        <begin position="293"/>
        <end position="348"/>
    </location>
</feature>
<comment type="subunit">
    <text evidence="6">Homoheptamer.</text>
</comment>
<dbReference type="GO" id="GO:0008381">
    <property type="term" value="F:mechanosensitive monoatomic ion channel activity"/>
    <property type="evidence" value="ECO:0007669"/>
    <property type="project" value="InterPro"/>
</dbReference>
<evidence type="ECO:0000256" key="7">
    <source>
        <dbReference type="SAM" id="Coils"/>
    </source>
</evidence>
<evidence type="ECO:0000256" key="5">
    <source>
        <dbReference type="ARBA" id="ARBA00023136"/>
    </source>
</evidence>
<dbReference type="EMBL" id="CP008849">
    <property type="protein sequence ID" value="AIF97678.1"/>
    <property type="molecule type" value="Genomic_DNA"/>
</dbReference>
<dbReference type="Proteomes" id="UP000056090">
    <property type="component" value="Chromosome"/>
</dbReference>
<feature type="transmembrane region" description="Helical" evidence="6">
    <location>
        <begin position="18"/>
        <end position="40"/>
    </location>
</feature>
<evidence type="ECO:0000256" key="1">
    <source>
        <dbReference type="ARBA" id="ARBA00004651"/>
    </source>
</evidence>
<keyword evidence="10" id="KW-1185">Reference proteome</keyword>
<name>A0A075NW13_9ALTE</name>
<dbReference type="eggNOG" id="COG0668">
    <property type="taxonomic scope" value="Bacteria"/>
</dbReference>